<dbReference type="STRING" id="1198029.A0A1U7LT05"/>
<accession>A0A1U7LT05</accession>
<dbReference type="FunFam" id="2.30.29.30:FF:000452">
    <property type="entry name" value="Rho GTPase activator (Bem3)"/>
    <property type="match status" value="1"/>
</dbReference>
<name>A0A1U7LT05_NEOID</name>
<dbReference type="InterPro" id="IPR050729">
    <property type="entry name" value="Rho-GAP"/>
</dbReference>
<dbReference type="Pfam" id="PF00620">
    <property type="entry name" value="RhoGAP"/>
    <property type="match status" value="1"/>
</dbReference>
<dbReference type="InterPro" id="IPR011993">
    <property type="entry name" value="PH-like_dom_sf"/>
</dbReference>
<dbReference type="AlphaFoldDB" id="A0A1U7LT05"/>
<dbReference type="PROSITE" id="PS50003">
    <property type="entry name" value="PH_DOMAIN"/>
    <property type="match status" value="1"/>
</dbReference>
<feature type="compositionally biased region" description="Low complexity" evidence="2">
    <location>
        <begin position="310"/>
        <end position="331"/>
    </location>
</feature>
<dbReference type="GO" id="GO:0005938">
    <property type="term" value="C:cell cortex"/>
    <property type="evidence" value="ECO:0007669"/>
    <property type="project" value="UniProtKB-ARBA"/>
</dbReference>
<dbReference type="SUPFAM" id="SSF50729">
    <property type="entry name" value="PH domain-like"/>
    <property type="match status" value="1"/>
</dbReference>
<dbReference type="SMART" id="SM00324">
    <property type="entry name" value="RhoGAP"/>
    <property type="match status" value="1"/>
</dbReference>
<dbReference type="GO" id="GO:0007165">
    <property type="term" value="P:signal transduction"/>
    <property type="evidence" value="ECO:0007669"/>
    <property type="project" value="InterPro"/>
</dbReference>
<dbReference type="OrthoDB" id="185175at2759"/>
<organism evidence="5 6">
    <name type="scientific">Neolecta irregularis (strain DAH-3)</name>
    <dbReference type="NCBI Taxonomy" id="1198029"/>
    <lineage>
        <taxon>Eukaryota</taxon>
        <taxon>Fungi</taxon>
        <taxon>Dikarya</taxon>
        <taxon>Ascomycota</taxon>
        <taxon>Taphrinomycotina</taxon>
        <taxon>Neolectales</taxon>
        <taxon>Neolectaceae</taxon>
        <taxon>Neolecta</taxon>
    </lineage>
</organism>
<dbReference type="GO" id="GO:0005096">
    <property type="term" value="F:GTPase activator activity"/>
    <property type="evidence" value="ECO:0007669"/>
    <property type="project" value="UniProtKB-KW"/>
</dbReference>
<feature type="compositionally biased region" description="Low complexity" evidence="2">
    <location>
        <begin position="238"/>
        <end position="250"/>
    </location>
</feature>
<sequence length="955" mass="107512">MGIDAAMAAPVASSVSSIICDPNDTPQSLIEAAKGDYESVIAQLMRDKASLYTQNGQLWRLVDRQRTMVLDLQRDFERVSKERDRYHLKSKRYRDEALRTTICSSQSNLSIQSSDATETNVDTNGKNLIESVRNSQFADRDMPPSTDAPSSILELAEIPLVPEYLANNDDIAPKGDSLPNEPTRRQMSPRMTAKHPRPVPLLIPNEQFKQKPNGPPRSTSYACDPEVTKYIPLPYGPPNFNNPSSPPFSFAEDSIKENESSRKIPVDPVPNRNIVSLYSSNTDDEKSSDSATAPAIIPGTEQIMRRPFDSSIPRRPRLPSLRNSSSVSSQLDDTWRGSVEEASRQLSVHIEETHFQPESRKHMESSHPLSNITPVELSPDRLPFLTFKVLSTSGSVKDEAFSIIGVFLRDKELWRVHKTPSQFLQLDEVLQADTEEQLHERALFHGLAPIKIDQRKVLSFNNQPALEAYFTNLTQSKLGSLSGCALCDFLTSNIVRVKLVEHIRAASLGYGKKEGYLTKRGKNFGGWKVRYFVLDGPILRYYESPIGAHLGNIKLPQAQIGRQQAQAYPSKDKNSNDENAYRHAFLVLEAKHDSSNSISRHVLCAESDDERDEWIEALLRYVDVDLPRHHTADKVYKRRRFPKRDYIEKYIDSGDEDGETSQRPLVSKHKKDPERSTPSPTRQFEEPVSPPLKLISGPMNGTPITDKSQWGTSHLLHKDKNKKKSIWGFGHHHKDRMSRTVGSAMSPSLSSYNISGQALPRSVFGVPLPDAIESSRILGRPNLQIPAVLYRCIEFLDAKNAWKEEGIYRLSGSNAVIKSLRDKFNSQGDFDMLNANECFDTHAVAGLLKMYLRELPMSVLSRELHPEFLHVIETPDQTEKLRKIRLLVEDLPPPNLALLKVLCGHLLKVVDNSDENKMTIRNVGIVFSPTLNIPAGVFSLFLTEYDSIFGDPPVR</sequence>
<keyword evidence="1" id="KW-0343">GTPase activation</keyword>
<dbReference type="PROSITE" id="PS50238">
    <property type="entry name" value="RHOGAP"/>
    <property type="match status" value="1"/>
</dbReference>
<dbReference type="Gene3D" id="2.30.29.30">
    <property type="entry name" value="Pleckstrin-homology domain (PH domain)/Phosphotyrosine-binding domain (PTB)"/>
    <property type="match status" value="1"/>
</dbReference>
<dbReference type="SMART" id="SM00233">
    <property type="entry name" value="PH"/>
    <property type="match status" value="1"/>
</dbReference>
<keyword evidence="6" id="KW-1185">Reference proteome</keyword>
<feature type="region of interest" description="Disordered" evidence="2">
    <location>
        <begin position="237"/>
        <end position="338"/>
    </location>
</feature>
<feature type="region of interest" description="Disordered" evidence="2">
    <location>
        <begin position="167"/>
        <end position="198"/>
    </location>
</feature>
<dbReference type="EMBL" id="LXFE01000312">
    <property type="protein sequence ID" value="OLL25806.1"/>
    <property type="molecule type" value="Genomic_DNA"/>
</dbReference>
<dbReference type="PANTHER" id="PTHR23176">
    <property type="entry name" value="RHO/RAC/CDC GTPASE-ACTIVATING PROTEIN"/>
    <property type="match status" value="1"/>
</dbReference>
<dbReference type="OMA" id="NIHEQLM"/>
<feature type="compositionally biased region" description="Basic and acidic residues" evidence="2">
    <location>
        <begin position="253"/>
        <end position="265"/>
    </location>
</feature>
<dbReference type="SUPFAM" id="SSF48350">
    <property type="entry name" value="GTPase activation domain, GAP"/>
    <property type="match status" value="1"/>
</dbReference>
<evidence type="ECO:0000256" key="1">
    <source>
        <dbReference type="ARBA" id="ARBA00022468"/>
    </source>
</evidence>
<dbReference type="InterPro" id="IPR008936">
    <property type="entry name" value="Rho_GTPase_activation_prot"/>
</dbReference>
<dbReference type="Pfam" id="PF00169">
    <property type="entry name" value="PH"/>
    <property type="match status" value="1"/>
</dbReference>
<feature type="domain" description="Rho-GAP" evidence="4">
    <location>
        <begin position="766"/>
        <end position="955"/>
    </location>
</feature>
<dbReference type="PANTHER" id="PTHR23176:SF129">
    <property type="entry name" value="RHO GTPASE ACTIVATING PROTEIN AT 16F, ISOFORM E-RELATED"/>
    <property type="match status" value="1"/>
</dbReference>
<dbReference type="Proteomes" id="UP000186594">
    <property type="component" value="Unassembled WGS sequence"/>
</dbReference>
<feature type="domain" description="PH" evidence="3">
    <location>
        <begin position="510"/>
        <end position="623"/>
    </location>
</feature>
<comment type="caution">
    <text evidence="5">The sequence shown here is derived from an EMBL/GenBank/DDBJ whole genome shotgun (WGS) entry which is preliminary data.</text>
</comment>
<protein>
    <submittedName>
        <fullName evidence="5">Putative Rho-type GTPase-activating protein 2</fullName>
    </submittedName>
</protein>
<gene>
    <name evidence="5" type="ORF">NEOLI_003769</name>
</gene>
<dbReference type="GO" id="GO:0032153">
    <property type="term" value="C:cell division site"/>
    <property type="evidence" value="ECO:0007669"/>
    <property type="project" value="UniProtKB-ARBA"/>
</dbReference>
<evidence type="ECO:0000259" key="3">
    <source>
        <dbReference type="PROSITE" id="PS50003"/>
    </source>
</evidence>
<proteinExistence type="predicted"/>
<dbReference type="InterPro" id="IPR001849">
    <property type="entry name" value="PH_domain"/>
</dbReference>
<evidence type="ECO:0000259" key="4">
    <source>
        <dbReference type="PROSITE" id="PS50238"/>
    </source>
</evidence>
<dbReference type="Gene3D" id="1.10.555.10">
    <property type="entry name" value="Rho GTPase activation protein"/>
    <property type="match status" value="1"/>
</dbReference>
<dbReference type="CDD" id="cd13277">
    <property type="entry name" value="PH_Bem3"/>
    <property type="match status" value="1"/>
</dbReference>
<dbReference type="InterPro" id="IPR000198">
    <property type="entry name" value="RhoGAP_dom"/>
</dbReference>
<evidence type="ECO:0000313" key="6">
    <source>
        <dbReference type="Proteomes" id="UP000186594"/>
    </source>
</evidence>
<evidence type="ECO:0000313" key="5">
    <source>
        <dbReference type="EMBL" id="OLL25806.1"/>
    </source>
</evidence>
<reference evidence="5 6" key="1">
    <citation type="submission" date="2016-04" db="EMBL/GenBank/DDBJ databases">
        <title>Evolutionary innovation and constraint leading to complex multicellularity in the Ascomycota.</title>
        <authorList>
            <person name="Cisse O."/>
            <person name="Nguyen A."/>
            <person name="Hewitt D.A."/>
            <person name="Jedd G."/>
            <person name="Stajich J.E."/>
        </authorList>
    </citation>
    <scope>NUCLEOTIDE SEQUENCE [LARGE SCALE GENOMIC DNA]</scope>
    <source>
        <strain evidence="5 6">DAH-3</strain>
    </source>
</reference>
<evidence type="ECO:0000256" key="2">
    <source>
        <dbReference type="SAM" id="MobiDB-lite"/>
    </source>
</evidence>
<feature type="region of interest" description="Disordered" evidence="2">
    <location>
        <begin position="652"/>
        <end position="696"/>
    </location>
</feature>